<dbReference type="Proteomes" id="UP001243420">
    <property type="component" value="Chromosome"/>
</dbReference>
<dbReference type="PRINTS" id="PR00413">
    <property type="entry name" value="HADHALOGNASE"/>
</dbReference>
<dbReference type="Gene3D" id="3.40.50.1000">
    <property type="entry name" value="HAD superfamily/HAD-like"/>
    <property type="match status" value="1"/>
</dbReference>
<evidence type="ECO:0000256" key="4">
    <source>
        <dbReference type="ARBA" id="ARBA00013078"/>
    </source>
</evidence>
<organism evidence="5 6">
    <name type="scientific">Jannaschia ovalis</name>
    <dbReference type="NCBI Taxonomy" id="3038773"/>
    <lineage>
        <taxon>Bacteria</taxon>
        <taxon>Pseudomonadati</taxon>
        <taxon>Pseudomonadota</taxon>
        <taxon>Alphaproteobacteria</taxon>
        <taxon>Rhodobacterales</taxon>
        <taxon>Roseobacteraceae</taxon>
        <taxon>Jannaschia</taxon>
    </lineage>
</organism>
<dbReference type="NCBIfam" id="TIGR01549">
    <property type="entry name" value="HAD-SF-IA-v1"/>
    <property type="match status" value="1"/>
</dbReference>
<dbReference type="SUPFAM" id="SSF56784">
    <property type="entry name" value="HAD-like"/>
    <property type="match status" value="1"/>
</dbReference>
<gene>
    <name evidence="5" type="ORF">P8627_01390</name>
</gene>
<dbReference type="InterPro" id="IPR023214">
    <property type="entry name" value="HAD_sf"/>
</dbReference>
<dbReference type="SFLD" id="SFLDS00003">
    <property type="entry name" value="Haloacid_Dehalogenase"/>
    <property type="match status" value="1"/>
</dbReference>
<accession>A0ABY8LFH8</accession>
<dbReference type="PANTHER" id="PTHR43434">
    <property type="entry name" value="PHOSPHOGLYCOLATE PHOSPHATASE"/>
    <property type="match status" value="1"/>
</dbReference>
<keyword evidence="6" id="KW-1185">Reference proteome</keyword>
<evidence type="ECO:0000256" key="2">
    <source>
        <dbReference type="ARBA" id="ARBA00004818"/>
    </source>
</evidence>
<dbReference type="RefSeq" id="WP_279965694.1">
    <property type="nucleotide sequence ID" value="NZ_CP122537.1"/>
</dbReference>
<proteinExistence type="inferred from homology"/>
<dbReference type="InterPro" id="IPR036412">
    <property type="entry name" value="HAD-like_sf"/>
</dbReference>
<evidence type="ECO:0000256" key="3">
    <source>
        <dbReference type="ARBA" id="ARBA00006171"/>
    </source>
</evidence>
<dbReference type="SFLD" id="SFLDG01129">
    <property type="entry name" value="C1.5:_HAD__Beta-PGM__Phosphata"/>
    <property type="match status" value="1"/>
</dbReference>
<dbReference type="InterPro" id="IPR006439">
    <property type="entry name" value="HAD-SF_hydro_IA"/>
</dbReference>
<dbReference type="Gene3D" id="1.10.150.240">
    <property type="entry name" value="Putative phosphatase, domain 2"/>
    <property type="match status" value="1"/>
</dbReference>
<dbReference type="InterPro" id="IPR050155">
    <property type="entry name" value="HAD-like_hydrolase_sf"/>
</dbReference>
<name>A0ABY8LFH8_9RHOB</name>
<sequence>MIRAILFDKDGTLTDFRRTWEAWIPGTIRALARATRTDAALLAEIFGVDLAAGRIRPDGRFVTATHHETVDLLAPATGWSPEALAAWWDAATLSVEQVPVTPLDPFLAGLRRRGLALGVITNAVEAEAHYQLAGLGAAPHLDRVIACDSGFGAKPDPAGARDFAARLGLDPAHVALVGDGLTDMGAARGAGMLALGVTTGTLDAAALAPHADHVLPDITALPAWLDARAAA</sequence>
<evidence type="ECO:0000313" key="6">
    <source>
        <dbReference type="Proteomes" id="UP001243420"/>
    </source>
</evidence>
<reference evidence="5 6" key="1">
    <citation type="submission" date="2023-04" db="EMBL/GenBank/DDBJ databases">
        <title>Jannaschia ovalis sp. nov., a marine bacterium isolated from sea tidal flat.</title>
        <authorList>
            <person name="Kwon D.Y."/>
            <person name="Kim J.-J."/>
        </authorList>
    </citation>
    <scope>NUCLEOTIDE SEQUENCE [LARGE SCALE GENOMIC DNA]</scope>
    <source>
        <strain evidence="5 6">GRR-S6-38</strain>
    </source>
</reference>
<dbReference type="Pfam" id="PF00702">
    <property type="entry name" value="Hydrolase"/>
    <property type="match status" value="1"/>
</dbReference>
<comment type="catalytic activity">
    <reaction evidence="1">
        <text>2-phosphoglycolate + H2O = glycolate + phosphate</text>
        <dbReference type="Rhea" id="RHEA:14369"/>
        <dbReference type="ChEBI" id="CHEBI:15377"/>
        <dbReference type="ChEBI" id="CHEBI:29805"/>
        <dbReference type="ChEBI" id="CHEBI:43474"/>
        <dbReference type="ChEBI" id="CHEBI:58033"/>
        <dbReference type="EC" id="3.1.3.18"/>
    </reaction>
</comment>
<keyword evidence="5" id="KW-0378">Hydrolase</keyword>
<dbReference type="EMBL" id="CP122537">
    <property type="protein sequence ID" value="WGH78943.1"/>
    <property type="molecule type" value="Genomic_DNA"/>
</dbReference>
<comment type="similarity">
    <text evidence="3">Belongs to the HAD-like hydrolase superfamily. CbbY/CbbZ/Gph/YieH family.</text>
</comment>
<comment type="pathway">
    <text evidence="2">Organic acid metabolism; glycolate biosynthesis; glycolate from 2-phosphoglycolate: step 1/1.</text>
</comment>
<dbReference type="CDD" id="cd01427">
    <property type="entry name" value="HAD_like"/>
    <property type="match status" value="1"/>
</dbReference>
<dbReference type="PANTHER" id="PTHR43434:SF1">
    <property type="entry name" value="PHOSPHOGLYCOLATE PHOSPHATASE"/>
    <property type="match status" value="1"/>
</dbReference>
<protein>
    <recommendedName>
        <fullName evidence="4">phosphoglycolate phosphatase</fullName>
        <ecNumber evidence="4">3.1.3.18</ecNumber>
    </recommendedName>
</protein>
<dbReference type="GO" id="GO:0016787">
    <property type="term" value="F:hydrolase activity"/>
    <property type="evidence" value="ECO:0007669"/>
    <property type="project" value="UniProtKB-KW"/>
</dbReference>
<evidence type="ECO:0000313" key="5">
    <source>
        <dbReference type="EMBL" id="WGH78943.1"/>
    </source>
</evidence>
<dbReference type="EC" id="3.1.3.18" evidence="4"/>
<evidence type="ECO:0000256" key="1">
    <source>
        <dbReference type="ARBA" id="ARBA00000830"/>
    </source>
</evidence>
<dbReference type="InterPro" id="IPR023198">
    <property type="entry name" value="PGP-like_dom2"/>
</dbReference>